<dbReference type="EMBL" id="JAEDAK010000004">
    <property type="protein sequence ID" value="MBH9576816.1"/>
    <property type="molecule type" value="Genomic_DNA"/>
</dbReference>
<reference evidence="1" key="1">
    <citation type="submission" date="2020-12" db="EMBL/GenBank/DDBJ databases">
        <title>The genome sequence of Inhella sp. 1Y17.</title>
        <authorList>
            <person name="Liu Y."/>
        </authorList>
    </citation>
    <scope>NUCLEOTIDE SEQUENCE</scope>
    <source>
        <strain evidence="1">1Y17</strain>
    </source>
</reference>
<dbReference type="PANTHER" id="PTHR43737:SF1">
    <property type="entry name" value="DUF1501 DOMAIN-CONTAINING PROTEIN"/>
    <property type="match status" value="1"/>
</dbReference>
<sequence length="460" mass="47778">MSNSIDLARRAFLRRAALTGVAGAAAPWALNLSLIGEAAAATNPNDYKALVCVFLYGGNDHGNTLIPADSTNYAKYAGIRSNLAVPQAELAPTTLTPASALPGGMQLALHPSLAPLKTLWDQGRLAAQLNVGPLLQPTTLAQYNARSVPLPPKLFSHNDQQSIWQSDLPEGALSGWGGRIGDLMLSGNGGSVFSCISVTGNSVFLSGQQAVQYQMGTNGAVAINGIARSLFGSSTAQSALRSLITAQSSHLFEAEYSKVTKRSIDAEAQVTSALAGLPELATQFDANSSLSNQLKMVARMIAARSSFGVSRQVFMVSLGGFDLHDNLSENHPGLLAQVANGLVSFQAAMQELGVANQVTAFTASDFGRTLSINGDGSDHGWGGHHFVLGGAVKGGRYFGTAPAVAVNGPDDVGQGRLLPSTSVDQLAGTLASWLGVSASDLPLVVPNIAAFSQRDLGYFV</sequence>
<proteinExistence type="predicted"/>
<dbReference type="InterPro" id="IPR010869">
    <property type="entry name" value="DUF1501"/>
</dbReference>
<accession>A0A931IZS0</accession>
<comment type="caution">
    <text evidence="1">The sequence shown here is derived from an EMBL/GenBank/DDBJ whole genome shotgun (WGS) entry which is preliminary data.</text>
</comment>
<dbReference type="PANTHER" id="PTHR43737">
    <property type="entry name" value="BLL7424 PROTEIN"/>
    <property type="match status" value="1"/>
</dbReference>
<dbReference type="PROSITE" id="PS51318">
    <property type="entry name" value="TAT"/>
    <property type="match status" value="1"/>
</dbReference>
<dbReference type="InterPro" id="IPR006311">
    <property type="entry name" value="TAT_signal"/>
</dbReference>
<dbReference type="Proteomes" id="UP000613266">
    <property type="component" value="Unassembled WGS sequence"/>
</dbReference>
<dbReference type="AlphaFoldDB" id="A0A931IZS0"/>
<dbReference type="RefSeq" id="WP_198110426.1">
    <property type="nucleotide sequence ID" value="NZ_JAEDAK010000004.1"/>
</dbReference>
<evidence type="ECO:0000313" key="2">
    <source>
        <dbReference type="Proteomes" id="UP000613266"/>
    </source>
</evidence>
<keyword evidence="2" id="KW-1185">Reference proteome</keyword>
<gene>
    <name evidence="1" type="ORF">I7X39_07855</name>
</gene>
<organism evidence="1 2">
    <name type="scientific">Inhella proteolytica</name>
    <dbReference type="NCBI Taxonomy" id="2795029"/>
    <lineage>
        <taxon>Bacteria</taxon>
        <taxon>Pseudomonadati</taxon>
        <taxon>Pseudomonadota</taxon>
        <taxon>Betaproteobacteria</taxon>
        <taxon>Burkholderiales</taxon>
        <taxon>Sphaerotilaceae</taxon>
        <taxon>Inhella</taxon>
    </lineage>
</organism>
<dbReference type="Pfam" id="PF07394">
    <property type="entry name" value="DUF1501"/>
    <property type="match status" value="1"/>
</dbReference>
<evidence type="ECO:0000313" key="1">
    <source>
        <dbReference type="EMBL" id="MBH9576816.1"/>
    </source>
</evidence>
<name>A0A931IZS0_9BURK</name>
<protein>
    <submittedName>
        <fullName evidence="1">DUF1501 domain-containing protein</fullName>
    </submittedName>
</protein>